<feature type="domain" description="Histidine kinase" evidence="10">
    <location>
        <begin position="70"/>
        <end position="269"/>
    </location>
</feature>
<dbReference type="Proteomes" id="UP000183788">
    <property type="component" value="Unassembled WGS sequence"/>
</dbReference>
<dbReference type="Proteomes" id="UP001326715">
    <property type="component" value="Chromosome"/>
</dbReference>
<comment type="catalytic activity">
    <reaction evidence="1">
        <text>ATP + protein L-histidine = ADP + protein N-phospho-L-histidine.</text>
        <dbReference type="EC" id="2.7.13.3"/>
    </reaction>
</comment>
<evidence type="ECO:0000256" key="6">
    <source>
        <dbReference type="ARBA" id="ARBA00022777"/>
    </source>
</evidence>
<dbReference type="GO" id="GO:0005524">
    <property type="term" value="F:ATP binding"/>
    <property type="evidence" value="ECO:0007669"/>
    <property type="project" value="UniProtKB-KW"/>
</dbReference>
<dbReference type="EMBL" id="CP140154">
    <property type="protein sequence ID" value="WQG90087.1"/>
    <property type="molecule type" value="Genomic_DNA"/>
</dbReference>
<evidence type="ECO:0000256" key="2">
    <source>
        <dbReference type="ARBA" id="ARBA00012438"/>
    </source>
</evidence>
<keyword evidence="14" id="KW-1185">Reference proteome</keyword>
<dbReference type="GO" id="GO:0046983">
    <property type="term" value="F:protein dimerization activity"/>
    <property type="evidence" value="ECO:0007669"/>
    <property type="project" value="InterPro"/>
</dbReference>
<sequence>MEAAKNMSIANLLVPFSIVLFIIAIGVILLYHSFQKKLYINELENAANKARHQEDLLENAVMVQETERKRIASDLHDELGAIISIMKMNLLFIMQKEKKGKEEPDPATLETLQNLTRLAETGLNTVRNLSHQLMPPQLAAFGLIRTLNSFADSINGAGLTKIVIDVPDELPEIEWMTTLGLYRILMELLTNTLKHAQASLVTIDISISNKNELLISYADNGIGLPTVGNLKAGMGLKNIEARVNVLKGTYNISSPPGARGFQSAITIPL</sequence>
<dbReference type="InterPro" id="IPR005467">
    <property type="entry name" value="His_kinase_dom"/>
</dbReference>
<keyword evidence="5" id="KW-0547">Nucleotide-binding</keyword>
<dbReference type="Gene3D" id="3.30.565.10">
    <property type="entry name" value="Histidine kinase-like ATPase, C-terminal domain"/>
    <property type="match status" value="1"/>
</dbReference>
<feature type="transmembrane region" description="Helical" evidence="9">
    <location>
        <begin position="12"/>
        <end position="31"/>
    </location>
</feature>
<dbReference type="AlphaFoldDB" id="A0A1K1R4E8"/>
<dbReference type="PROSITE" id="PS50109">
    <property type="entry name" value="HIS_KIN"/>
    <property type="match status" value="1"/>
</dbReference>
<accession>A0A1K1R4E8</accession>
<name>A0A1K1R4E8_9BACT</name>
<dbReference type="InterPro" id="IPR036890">
    <property type="entry name" value="HATPase_C_sf"/>
</dbReference>
<gene>
    <name evidence="11" type="ORF">SAMN05661012_03354</name>
    <name evidence="12" type="ORF">SR876_01150</name>
</gene>
<dbReference type="InterPro" id="IPR050482">
    <property type="entry name" value="Sensor_HK_TwoCompSys"/>
</dbReference>
<evidence type="ECO:0000256" key="3">
    <source>
        <dbReference type="ARBA" id="ARBA00022553"/>
    </source>
</evidence>
<protein>
    <recommendedName>
        <fullName evidence="2">histidine kinase</fullName>
        <ecNumber evidence="2">2.7.13.3</ecNumber>
    </recommendedName>
</protein>
<dbReference type="STRING" id="1004.SAMN05661012_03354"/>
<evidence type="ECO:0000256" key="8">
    <source>
        <dbReference type="ARBA" id="ARBA00023012"/>
    </source>
</evidence>
<evidence type="ECO:0000313" key="12">
    <source>
        <dbReference type="EMBL" id="WQG90087.1"/>
    </source>
</evidence>
<dbReference type="GO" id="GO:0000155">
    <property type="term" value="F:phosphorelay sensor kinase activity"/>
    <property type="evidence" value="ECO:0007669"/>
    <property type="project" value="InterPro"/>
</dbReference>
<keyword evidence="4" id="KW-0808">Transferase</keyword>
<keyword evidence="6 11" id="KW-0418">Kinase</keyword>
<keyword evidence="8" id="KW-0902">Two-component regulatory system</keyword>
<reference evidence="12 14" key="2">
    <citation type="submission" date="2023-11" db="EMBL/GenBank/DDBJ databases">
        <title>MicrobeMod: A computational toolkit for identifying prokaryotic methylation and restriction-modification with nanopore sequencing.</title>
        <authorList>
            <person name="Crits-Christoph A."/>
            <person name="Kang S.C."/>
            <person name="Lee H."/>
            <person name="Ostrov N."/>
        </authorList>
    </citation>
    <scope>NUCLEOTIDE SEQUENCE [LARGE SCALE GENOMIC DNA]</scope>
    <source>
        <strain evidence="12 14">ATCC 23090</strain>
    </source>
</reference>
<evidence type="ECO:0000256" key="7">
    <source>
        <dbReference type="ARBA" id="ARBA00022840"/>
    </source>
</evidence>
<keyword evidence="3" id="KW-0597">Phosphoprotein</keyword>
<dbReference type="InterPro" id="IPR011712">
    <property type="entry name" value="Sig_transdc_His_kin_sub3_dim/P"/>
</dbReference>
<reference evidence="11 13" key="1">
    <citation type="submission" date="2016-11" db="EMBL/GenBank/DDBJ databases">
        <authorList>
            <person name="Jaros S."/>
            <person name="Januszkiewicz K."/>
            <person name="Wedrychowicz H."/>
        </authorList>
    </citation>
    <scope>NUCLEOTIDE SEQUENCE [LARGE SCALE GENOMIC DNA]</scope>
    <source>
        <strain evidence="11 13">DSM 784</strain>
    </source>
</reference>
<dbReference type="RefSeq" id="WP_072362379.1">
    <property type="nucleotide sequence ID" value="NZ_CP139972.1"/>
</dbReference>
<evidence type="ECO:0000313" key="11">
    <source>
        <dbReference type="EMBL" id="SFW66731.1"/>
    </source>
</evidence>
<dbReference type="Gene3D" id="1.20.5.1930">
    <property type="match status" value="1"/>
</dbReference>
<evidence type="ECO:0000313" key="13">
    <source>
        <dbReference type="Proteomes" id="UP000183788"/>
    </source>
</evidence>
<dbReference type="PANTHER" id="PTHR24421:SF10">
    <property type="entry name" value="NITRATE_NITRITE SENSOR PROTEIN NARQ"/>
    <property type="match status" value="1"/>
</dbReference>
<dbReference type="SUPFAM" id="SSF55874">
    <property type="entry name" value="ATPase domain of HSP90 chaperone/DNA topoisomerase II/histidine kinase"/>
    <property type="match status" value="1"/>
</dbReference>
<evidence type="ECO:0000256" key="4">
    <source>
        <dbReference type="ARBA" id="ARBA00022679"/>
    </source>
</evidence>
<evidence type="ECO:0000256" key="9">
    <source>
        <dbReference type="SAM" id="Phobius"/>
    </source>
</evidence>
<evidence type="ECO:0000313" key="14">
    <source>
        <dbReference type="Proteomes" id="UP001326715"/>
    </source>
</evidence>
<evidence type="ECO:0000256" key="5">
    <source>
        <dbReference type="ARBA" id="ARBA00022741"/>
    </source>
</evidence>
<keyword evidence="9" id="KW-0472">Membrane</keyword>
<dbReference type="InterPro" id="IPR003594">
    <property type="entry name" value="HATPase_dom"/>
</dbReference>
<dbReference type="Pfam" id="PF02518">
    <property type="entry name" value="HATPase_c"/>
    <property type="match status" value="1"/>
</dbReference>
<dbReference type="Pfam" id="PF07730">
    <property type="entry name" value="HisKA_3"/>
    <property type="match status" value="1"/>
</dbReference>
<dbReference type="CDD" id="cd16917">
    <property type="entry name" value="HATPase_UhpB-NarQ-NarX-like"/>
    <property type="match status" value="1"/>
</dbReference>
<keyword evidence="9" id="KW-1133">Transmembrane helix</keyword>
<dbReference type="OrthoDB" id="5401121at2"/>
<dbReference type="EC" id="2.7.13.3" evidence="2"/>
<dbReference type="EMBL" id="FPIZ01000010">
    <property type="protein sequence ID" value="SFW66731.1"/>
    <property type="molecule type" value="Genomic_DNA"/>
</dbReference>
<evidence type="ECO:0000259" key="10">
    <source>
        <dbReference type="PROSITE" id="PS50109"/>
    </source>
</evidence>
<dbReference type="GO" id="GO:0016020">
    <property type="term" value="C:membrane"/>
    <property type="evidence" value="ECO:0007669"/>
    <property type="project" value="InterPro"/>
</dbReference>
<dbReference type="PANTHER" id="PTHR24421">
    <property type="entry name" value="NITRATE/NITRITE SENSOR PROTEIN NARX-RELATED"/>
    <property type="match status" value="1"/>
</dbReference>
<keyword evidence="7" id="KW-0067">ATP-binding</keyword>
<evidence type="ECO:0000256" key="1">
    <source>
        <dbReference type="ARBA" id="ARBA00000085"/>
    </source>
</evidence>
<keyword evidence="9" id="KW-0812">Transmembrane</keyword>
<organism evidence="11 13">
    <name type="scientific">Chitinophaga sancti</name>
    <dbReference type="NCBI Taxonomy" id="1004"/>
    <lineage>
        <taxon>Bacteria</taxon>
        <taxon>Pseudomonadati</taxon>
        <taxon>Bacteroidota</taxon>
        <taxon>Chitinophagia</taxon>
        <taxon>Chitinophagales</taxon>
        <taxon>Chitinophagaceae</taxon>
        <taxon>Chitinophaga</taxon>
    </lineage>
</organism>
<proteinExistence type="predicted"/>